<evidence type="ECO:0000313" key="4">
    <source>
        <dbReference type="Proteomes" id="UP000467700"/>
    </source>
</evidence>
<feature type="region of interest" description="Disordered" evidence="2">
    <location>
        <begin position="87"/>
        <end position="390"/>
    </location>
</feature>
<keyword evidence="4" id="KW-1185">Reference proteome</keyword>
<feature type="region of interest" description="Disordered" evidence="2">
    <location>
        <begin position="457"/>
        <end position="483"/>
    </location>
</feature>
<feature type="compositionally biased region" description="Basic and acidic residues" evidence="2">
    <location>
        <begin position="237"/>
        <end position="254"/>
    </location>
</feature>
<evidence type="ECO:0000256" key="1">
    <source>
        <dbReference type="SAM" id="Coils"/>
    </source>
</evidence>
<feature type="region of interest" description="Disordered" evidence="2">
    <location>
        <begin position="1070"/>
        <end position="1099"/>
    </location>
</feature>
<feature type="region of interest" description="Disordered" evidence="2">
    <location>
        <begin position="531"/>
        <end position="577"/>
    </location>
</feature>
<evidence type="ECO:0000313" key="3">
    <source>
        <dbReference type="EMBL" id="CAA7262659.1"/>
    </source>
</evidence>
<accession>A0A8S0XHH9</accession>
<name>A0A8S0XHH9_CYCAE</name>
<feature type="compositionally biased region" description="Polar residues" evidence="2">
    <location>
        <begin position="315"/>
        <end position="326"/>
    </location>
</feature>
<dbReference type="OrthoDB" id="2593174at2759"/>
<evidence type="ECO:0000256" key="2">
    <source>
        <dbReference type="SAM" id="MobiDB-lite"/>
    </source>
</evidence>
<organism evidence="3 4">
    <name type="scientific">Cyclocybe aegerita</name>
    <name type="common">Black poplar mushroom</name>
    <name type="synonym">Agrocybe aegerita</name>
    <dbReference type="NCBI Taxonomy" id="1973307"/>
    <lineage>
        <taxon>Eukaryota</taxon>
        <taxon>Fungi</taxon>
        <taxon>Dikarya</taxon>
        <taxon>Basidiomycota</taxon>
        <taxon>Agaricomycotina</taxon>
        <taxon>Agaricomycetes</taxon>
        <taxon>Agaricomycetidae</taxon>
        <taxon>Agaricales</taxon>
        <taxon>Agaricineae</taxon>
        <taxon>Bolbitiaceae</taxon>
        <taxon>Cyclocybe</taxon>
    </lineage>
</organism>
<feature type="compositionally biased region" description="Basic residues" evidence="2">
    <location>
        <begin position="105"/>
        <end position="115"/>
    </location>
</feature>
<feature type="compositionally biased region" description="Polar residues" evidence="2">
    <location>
        <begin position="147"/>
        <end position="162"/>
    </location>
</feature>
<gene>
    <name evidence="3" type="ORF">AAE3_LOCUS4732</name>
</gene>
<dbReference type="EMBL" id="CACVBS010000036">
    <property type="protein sequence ID" value="CAA7262659.1"/>
    <property type="molecule type" value="Genomic_DNA"/>
</dbReference>
<protein>
    <submittedName>
        <fullName evidence="3">Uncharacterized protein</fullName>
    </submittedName>
</protein>
<keyword evidence="1" id="KW-0175">Coiled coil</keyword>
<feature type="coiled-coil region" evidence="1">
    <location>
        <begin position="702"/>
        <end position="792"/>
    </location>
</feature>
<feature type="compositionally biased region" description="Polar residues" evidence="2">
    <location>
        <begin position="531"/>
        <end position="545"/>
    </location>
</feature>
<proteinExistence type="predicted"/>
<feature type="compositionally biased region" description="Low complexity" evidence="2">
    <location>
        <begin position="347"/>
        <end position="359"/>
    </location>
</feature>
<reference evidence="3 4" key="1">
    <citation type="submission" date="2020-01" db="EMBL/GenBank/DDBJ databases">
        <authorList>
            <person name="Gupta K D."/>
        </authorList>
    </citation>
    <scope>NUCLEOTIDE SEQUENCE [LARGE SCALE GENOMIC DNA]</scope>
</reference>
<sequence>MRRALPFCLVTHFVNQDRPSLSAQLSAHLREVVDISKNLKKSCRMLSKISNFLKPHHAAKEEPSPTGEVLLKVQEQHPNMSVFHNPTESGVMQHQGAEPSSPSVHSKKSMFKRLSRPALKDDLEIQRAGSPFQLPPKKVRNPLDEGSNANGSHISLAESSQAARLPKPIFKEDSQRSPSPFLPPGLSRKGKNTDDETHFIGSQGSPSGGSKSGVARRSSFDMLRPSPPRRSQNTTRSVRDTHRRPSLDLLREDSAQSQSSVGLNDLPANPNLLSTPAPPNMNSGSVRSILRDRNTPGTGQSVRFFPKEAFKIITPDQSLSTELQNKPQPPLPPDENSYYERISQADSSGSGSPSSLSRISRPRPKLNEIFSPLSNKENSVPAEGSDMSLSLSNPAATAARISDYSNLFDVSQQLDITPFPPGLGFDVNAPLFEPSSFDTSANDISYVVRDENSIERGNQMTSTPAKGKGKERAIEEPLVEESVEVPAPSPAIIDETIFHAKEKGAKLPAALHERSQSFSFGQTVFYSMANSTGEKSAQDSETAYPSSDLKPDSTASSADRPTPPSAKGRSRALSDTVFQTMLRSSSKSTRPEADINDESSSGLVVYSAGAAAEPDPFSANANTYYTPQTMIPTTPPKGLPTHHRKTSKEESLIISLQTQLQLQSDLCAQYEADLKARDELVNMLSKKLADVEKDEGKRKNALRAWKKKVQELERACRQLEEAVDHSRQESMERSVMDEASSEALRMLHRQIAALEREKGDWLRKEGALQAEVTQLEGLLKEKSEDVANLKETLWSRDECERQLNEGIREAKEQIDMMGNISIGIDEEELRRLMMEKDQKNSEETQRFRLAELAVRQELDELKARYEGLQVEKARWEEQVEHVNGLLKTKEEEYATLKAELEAQWEHTEKAGEKMEILEREKADLEAERDALKADVQEYEVRTSNMEVEWNESENKKNELEAELQEVWNMKDELEKERGELEDALQHEQQAVQQLTQDVQQHEHRISELEQEQQFANENTARLEENLHNRDEEIVQLNQTLSQKTAELEELQDQMSTLRREHARLMNEQARALQDAAGHQDQTTARMRTSSAPRPRWMLS</sequence>
<dbReference type="AlphaFoldDB" id="A0A8S0XHH9"/>
<comment type="caution">
    <text evidence="3">The sequence shown here is derived from an EMBL/GenBank/DDBJ whole genome shotgun (WGS) entry which is preliminary data.</text>
</comment>
<dbReference type="Proteomes" id="UP000467700">
    <property type="component" value="Unassembled WGS sequence"/>
</dbReference>
<feature type="compositionally biased region" description="Polar residues" evidence="2">
    <location>
        <begin position="1079"/>
        <end position="1091"/>
    </location>
</feature>
<feature type="compositionally biased region" description="Polar residues" evidence="2">
    <location>
        <begin position="87"/>
        <end position="104"/>
    </location>
</feature>